<dbReference type="AlphaFoldDB" id="A0A224X527"/>
<dbReference type="Proteomes" id="UP000218689">
    <property type="component" value="Unassembled WGS sequence"/>
</dbReference>
<keyword evidence="2" id="KW-1185">Reference proteome</keyword>
<name>A0A224X527_9LACT</name>
<protein>
    <submittedName>
        <fullName evidence="1">Uncharacterized protein</fullName>
    </submittedName>
</protein>
<gene>
    <name evidence="1" type="ORF">RsY01_249</name>
</gene>
<evidence type="ECO:0000313" key="1">
    <source>
        <dbReference type="EMBL" id="GAX46670.1"/>
    </source>
</evidence>
<accession>A0A224X527</accession>
<dbReference type="RefSeq" id="WP_094783747.1">
    <property type="nucleotide sequence ID" value="NZ_BEDT01000001.1"/>
</dbReference>
<reference evidence="2" key="1">
    <citation type="submission" date="2017-08" db="EMBL/GenBank/DDBJ databases">
        <title>Draft genome sequence of Lactococcus sp. strain Rs-Y01, isolated from the gut of the lower termite Reticulitermes speratus.</title>
        <authorList>
            <person name="Ohkuma M."/>
            <person name="Yuki M."/>
        </authorList>
    </citation>
    <scope>NUCLEOTIDE SEQUENCE [LARGE SCALE GENOMIC DNA]</scope>
    <source>
        <strain evidence="2">Rs-Y01</strain>
    </source>
</reference>
<organism evidence="1 2">
    <name type="scientific">Pseudolactococcus reticulitermitis</name>
    <dbReference type="NCBI Taxonomy" id="2025039"/>
    <lineage>
        <taxon>Bacteria</taxon>
        <taxon>Bacillati</taxon>
        <taxon>Bacillota</taxon>
        <taxon>Bacilli</taxon>
        <taxon>Lactobacillales</taxon>
        <taxon>Streptococcaceae</taxon>
        <taxon>Pseudolactococcus</taxon>
    </lineage>
</organism>
<proteinExistence type="predicted"/>
<dbReference type="EMBL" id="BEDT01000001">
    <property type="protein sequence ID" value="GAX46670.1"/>
    <property type="molecule type" value="Genomic_DNA"/>
</dbReference>
<comment type="caution">
    <text evidence="1">The sequence shown here is derived from an EMBL/GenBank/DDBJ whole genome shotgun (WGS) entry which is preliminary data.</text>
</comment>
<sequence length="105" mass="12267">MFRKIACDCDERVGTEINSIKMLDDINDWLAENLEEGIFKTVKVSKAYYIGKSMAQTLKWYADKWCKCRSCGTFWEIIYPDFPANGCVRKFTKGEQYVDINKKTL</sequence>
<evidence type="ECO:0000313" key="2">
    <source>
        <dbReference type="Proteomes" id="UP000218689"/>
    </source>
</evidence>
<dbReference type="OrthoDB" id="2578197at2"/>